<evidence type="ECO:0000256" key="1">
    <source>
        <dbReference type="SAM" id="Phobius"/>
    </source>
</evidence>
<keyword evidence="1" id="KW-0812">Transmembrane</keyword>
<feature type="transmembrane region" description="Helical" evidence="1">
    <location>
        <begin position="12"/>
        <end position="36"/>
    </location>
</feature>
<dbReference type="AlphaFoldDB" id="A0A7Y3TYV2"/>
<accession>A0A7Y3TYV2</accession>
<dbReference type="Proteomes" id="UP000588806">
    <property type="component" value="Unassembled WGS sequence"/>
</dbReference>
<dbReference type="EMBL" id="JABFHI010000006">
    <property type="protein sequence ID" value="NOG32600.1"/>
    <property type="molecule type" value="Genomic_DNA"/>
</dbReference>
<reference evidence="2 3" key="1">
    <citation type="submission" date="2020-05" db="EMBL/GenBank/DDBJ databases">
        <authorList>
            <person name="Ruan W."/>
            <person name="Jeon C.O."/>
            <person name="Chun B.H."/>
        </authorList>
    </citation>
    <scope>NUCLEOTIDE SEQUENCE [LARGE SCALE GENOMIC DNA]</scope>
    <source>
        <strain evidence="2 3">TBZ9</strain>
    </source>
</reference>
<reference evidence="2 3" key="2">
    <citation type="submission" date="2020-06" db="EMBL/GenBank/DDBJ databases">
        <title>Halomonas songnenensis sp. nov., a moderately halophilic bacterium isolated from saline and alkaline soils.</title>
        <authorList>
            <person name="Jiang J."/>
            <person name="Pan Y."/>
        </authorList>
    </citation>
    <scope>NUCLEOTIDE SEQUENCE [LARGE SCALE GENOMIC DNA]</scope>
    <source>
        <strain evidence="2 3">TBZ9</strain>
    </source>
</reference>
<organism evidence="2 3">
    <name type="scientific">Vreelandella azerica</name>
    <dbReference type="NCBI Taxonomy" id="2732867"/>
    <lineage>
        <taxon>Bacteria</taxon>
        <taxon>Pseudomonadati</taxon>
        <taxon>Pseudomonadota</taxon>
        <taxon>Gammaproteobacteria</taxon>
        <taxon>Oceanospirillales</taxon>
        <taxon>Halomonadaceae</taxon>
        <taxon>Vreelandella</taxon>
    </lineage>
</organism>
<sequence length="81" mass="8872">MSLNNSSIKNILDSMAGGVFMALLIFQLPLSIYGFMFMFDWEWWKAGIAAVVMTGIPLVNIFGTIGMSLVGVYGILVMLFG</sequence>
<dbReference type="RefSeq" id="WP_171703058.1">
    <property type="nucleotide sequence ID" value="NZ_JABFHI010000006.1"/>
</dbReference>
<comment type="caution">
    <text evidence="2">The sequence shown here is derived from an EMBL/GenBank/DDBJ whole genome shotgun (WGS) entry which is preliminary data.</text>
</comment>
<gene>
    <name evidence="2" type="ORF">HLB35_14065</name>
</gene>
<name>A0A7Y3TYV2_9GAMM</name>
<protein>
    <submittedName>
        <fullName evidence="2">Uncharacterized protein</fullName>
    </submittedName>
</protein>
<proteinExistence type="predicted"/>
<keyword evidence="1" id="KW-1133">Transmembrane helix</keyword>
<keyword evidence="3" id="KW-1185">Reference proteome</keyword>
<evidence type="ECO:0000313" key="3">
    <source>
        <dbReference type="Proteomes" id="UP000588806"/>
    </source>
</evidence>
<keyword evidence="1" id="KW-0472">Membrane</keyword>
<evidence type="ECO:0000313" key="2">
    <source>
        <dbReference type="EMBL" id="NOG32600.1"/>
    </source>
</evidence>
<feature type="transmembrane region" description="Helical" evidence="1">
    <location>
        <begin position="48"/>
        <end position="80"/>
    </location>
</feature>